<evidence type="ECO:0000256" key="1">
    <source>
        <dbReference type="SAM" id="MobiDB-lite"/>
    </source>
</evidence>
<dbReference type="Proteomes" id="UP000076404">
    <property type="component" value="Chromosome"/>
</dbReference>
<dbReference type="KEGG" id="gph:GEMMAAP_14525"/>
<evidence type="ECO:0000313" key="4">
    <source>
        <dbReference type="Proteomes" id="UP000076404"/>
    </source>
</evidence>
<keyword evidence="2" id="KW-1133">Transmembrane helix</keyword>
<feature type="region of interest" description="Disordered" evidence="1">
    <location>
        <begin position="1"/>
        <end position="20"/>
    </location>
</feature>
<proteinExistence type="predicted"/>
<dbReference type="EMBL" id="CP011454">
    <property type="protein sequence ID" value="AMW05689.1"/>
    <property type="molecule type" value="Genomic_DNA"/>
</dbReference>
<protein>
    <recommendedName>
        <fullName evidence="5">General secretion pathway GspH domain-containing protein</fullName>
    </recommendedName>
</protein>
<dbReference type="STRING" id="1379270.GEMMAAP_14525"/>
<feature type="transmembrane region" description="Helical" evidence="2">
    <location>
        <begin position="30"/>
        <end position="51"/>
    </location>
</feature>
<dbReference type="OrthoDB" id="9945944at2"/>
<organism evidence="3 4">
    <name type="scientific">Gemmatimonas phototrophica</name>
    <dbReference type="NCBI Taxonomy" id="1379270"/>
    <lineage>
        <taxon>Bacteria</taxon>
        <taxon>Pseudomonadati</taxon>
        <taxon>Gemmatimonadota</taxon>
        <taxon>Gemmatimonadia</taxon>
        <taxon>Gemmatimonadales</taxon>
        <taxon>Gemmatimonadaceae</taxon>
        <taxon>Gemmatimonas</taxon>
    </lineage>
</organism>
<keyword evidence="4" id="KW-1185">Reference proteome</keyword>
<gene>
    <name evidence="3" type="ORF">GEMMAAP_14525</name>
</gene>
<dbReference type="eggNOG" id="COG4970">
    <property type="taxonomic scope" value="Bacteria"/>
</dbReference>
<reference evidence="3 4" key="2">
    <citation type="journal article" date="2016" name="Environ. Microbiol. Rep.">
        <title>Metagenomic evidence for the presence of phototrophic Gemmatimonadetes bacteria in diverse environments.</title>
        <authorList>
            <person name="Zeng Y."/>
            <person name="Baumbach J."/>
            <person name="Barbosa E.G."/>
            <person name="Azevedo V."/>
            <person name="Zhang C."/>
            <person name="Koblizek M."/>
        </authorList>
    </citation>
    <scope>NUCLEOTIDE SEQUENCE [LARGE SCALE GENOMIC DNA]</scope>
    <source>
        <strain evidence="3 4">AP64</strain>
    </source>
</reference>
<keyword evidence="2" id="KW-0472">Membrane</keyword>
<evidence type="ECO:0000313" key="3">
    <source>
        <dbReference type="EMBL" id="AMW05689.1"/>
    </source>
</evidence>
<feature type="compositionally biased region" description="Polar residues" evidence="1">
    <location>
        <begin position="1"/>
        <end position="13"/>
    </location>
</feature>
<dbReference type="AlphaFoldDB" id="A0A143BKX7"/>
<evidence type="ECO:0000256" key="2">
    <source>
        <dbReference type="SAM" id="Phobius"/>
    </source>
</evidence>
<accession>A0A143BKX7</accession>
<dbReference type="RefSeq" id="WP_026848596.1">
    <property type="nucleotide sequence ID" value="NZ_CP011454.1"/>
</dbReference>
<name>A0A143BKX7_9BACT</name>
<evidence type="ECO:0008006" key="5">
    <source>
        <dbReference type="Google" id="ProtNLM"/>
    </source>
</evidence>
<reference evidence="3 4" key="1">
    <citation type="journal article" date="2014" name="Proc. Natl. Acad. Sci. U.S.A.">
        <title>Functional type 2 photosynthetic reaction centers found in the rare bacterial phylum Gemmatimonadetes.</title>
        <authorList>
            <person name="Zeng Y."/>
            <person name="Feng F."/>
            <person name="Medova H."/>
            <person name="Dean J."/>
            <person name="Koblizek M."/>
        </authorList>
    </citation>
    <scope>NUCLEOTIDE SEQUENCE [LARGE SCALE GENOMIC DNA]</scope>
    <source>
        <strain evidence="3 4">AP64</strain>
    </source>
</reference>
<keyword evidence="2" id="KW-0812">Transmembrane</keyword>
<sequence length="158" mass="16841">MTQRTAGIPSTRQLPMRGPCRRGTTTVEQLLVLVTLGILFGLACTSGMPLLQAVAVETASRETVSLFALARDHALATGARTAVRLDERRQRVLVHRGIDTLAVADFVQRGVRLEATRDSMAYGASGLGVGAANLRVILSRGSRADTLTVSRLGRVSSQ</sequence>